<dbReference type="PROSITE" id="PS00061">
    <property type="entry name" value="ADH_SHORT"/>
    <property type="match status" value="1"/>
</dbReference>
<dbReference type="SUPFAM" id="SSF51735">
    <property type="entry name" value="NAD(P)-binding Rossmann-fold domains"/>
    <property type="match status" value="1"/>
</dbReference>
<evidence type="ECO:0000256" key="3">
    <source>
        <dbReference type="ARBA" id="ARBA00023002"/>
    </source>
</evidence>
<dbReference type="GO" id="GO:0044281">
    <property type="term" value="P:small molecule metabolic process"/>
    <property type="evidence" value="ECO:0007669"/>
    <property type="project" value="UniProtKB-ARBA"/>
</dbReference>
<dbReference type="GeneID" id="80875323"/>
<dbReference type="PRINTS" id="PR00081">
    <property type="entry name" value="GDHRDH"/>
</dbReference>
<dbReference type="Gene3D" id="3.40.50.720">
    <property type="entry name" value="NAD(P)-binding Rossmann-like Domain"/>
    <property type="match status" value="1"/>
</dbReference>
<keyword evidence="3" id="KW-0560">Oxidoreductase</keyword>
<dbReference type="Pfam" id="PF13561">
    <property type="entry name" value="adh_short_C2"/>
    <property type="match status" value="1"/>
</dbReference>
<reference evidence="4 5" key="1">
    <citation type="journal article" date="2023" name="G3 (Bethesda)">
        <title>A high-quality reference genome for the fission yeast Schizosaccharomyces osmophilus.</title>
        <authorList>
            <person name="Jia G.S."/>
            <person name="Zhang W.C."/>
            <person name="Liang Y."/>
            <person name="Liu X.H."/>
            <person name="Rhind N."/>
            <person name="Pidoux A."/>
            <person name="Brysch-Herzberg M."/>
            <person name="Du L.L."/>
        </authorList>
    </citation>
    <scope>NUCLEOTIDE SEQUENCE [LARGE SCALE GENOMIC DNA]</scope>
    <source>
        <strain evidence="4 5">CBS 15793</strain>
    </source>
</reference>
<dbReference type="RefSeq" id="XP_056036562.1">
    <property type="nucleotide sequence ID" value="XM_056180634.1"/>
</dbReference>
<keyword evidence="5" id="KW-1185">Reference proteome</keyword>
<dbReference type="GO" id="GO:0005975">
    <property type="term" value="P:carbohydrate metabolic process"/>
    <property type="evidence" value="ECO:0007669"/>
    <property type="project" value="UniProtKB-ARBA"/>
</dbReference>
<accession>A0AAF0AVV2</accession>
<dbReference type="Proteomes" id="UP001212411">
    <property type="component" value="Chromosome 1"/>
</dbReference>
<evidence type="ECO:0000313" key="4">
    <source>
        <dbReference type="EMBL" id="WBW72319.1"/>
    </source>
</evidence>
<evidence type="ECO:0000256" key="2">
    <source>
        <dbReference type="ARBA" id="ARBA00022857"/>
    </source>
</evidence>
<sequence length="260" mass="27602">MSPPAKNINERSITDLLSLKGKKALLYGCSKGIGLDVAKAFAQSGADVVITYNSTNAESQAKEIGQKYGVKAIAIKCNVSDCNQVKSVFDEALKQFGQIDTVVANAGVCTGKSAIEMTPEEWYKDININLNGIFNVGHVAGAVFEKQGFGSLTATGSMSGAIVNVPQKQAAYNASKAGVIHLCKSLAVEWAPFARVNVVSPGYISTDMTGGMHEEWVPYTPFRRIGLPRELVGAYVYLASDAASYVTGLDLKVDGGYTSI</sequence>
<dbReference type="InterPro" id="IPR020904">
    <property type="entry name" value="Sc_DH/Rdtase_CS"/>
</dbReference>
<keyword evidence="2" id="KW-0521">NADP</keyword>
<organism evidence="4 5">
    <name type="scientific">Schizosaccharomyces osmophilus</name>
    <dbReference type="NCBI Taxonomy" id="2545709"/>
    <lineage>
        <taxon>Eukaryota</taxon>
        <taxon>Fungi</taxon>
        <taxon>Dikarya</taxon>
        <taxon>Ascomycota</taxon>
        <taxon>Taphrinomycotina</taxon>
        <taxon>Schizosaccharomycetes</taxon>
        <taxon>Schizosaccharomycetales</taxon>
        <taxon>Schizosaccharomycetaceae</taxon>
        <taxon>Schizosaccharomyces</taxon>
    </lineage>
</organism>
<dbReference type="PRINTS" id="PR00080">
    <property type="entry name" value="SDRFAMILY"/>
</dbReference>
<evidence type="ECO:0000256" key="1">
    <source>
        <dbReference type="ARBA" id="ARBA00006484"/>
    </source>
</evidence>
<dbReference type="InterPro" id="IPR002347">
    <property type="entry name" value="SDR_fam"/>
</dbReference>
<dbReference type="PANTHER" id="PTHR43008:SF13">
    <property type="entry name" value="L-XYLULOSE REDUCTASE-RELATED"/>
    <property type="match status" value="1"/>
</dbReference>
<dbReference type="PANTHER" id="PTHR43008">
    <property type="entry name" value="BENZIL REDUCTASE"/>
    <property type="match status" value="1"/>
</dbReference>
<comment type="similarity">
    <text evidence="1">Belongs to the short-chain dehydrogenases/reductases (SDR) family.</text>
</comment>
<dbReference type="AlphaFoldDB" id="A0AAF0AVV2"/>
<gene>
    <name evidence="4" type="ORF">SOMG_01841</name>
</gene>
<evidence type="ECO:0000313" key="5">
    <source>
        <dbReference type="Proteomes" id="UP001212411"/>
    </source>
</evidence>
<dbReference type="KEGG" id="som:SOMG_01841"/>
<name>A0AAF0AVV2_9SCHI</name>
<proteinExistence type="inferred from homology"/>
<dbReference type="EMBL" id="CP115611">
    <property type="protein sequence ID" value="WBW72319.1"/>
    <property type="molecule type" value="Genomic_DNA"/>
</dbReference>
<dbReference type="FunFam" id="3.40.50.720:FF:000090">
    <property type="entry name" value="NADP-dependent mannitol dehydrogenase"/>
    <property type="match status" value="1"/>
</dbReference>
<dbReference type="GO" id="GO:0050664">
    <property type="term" value="F:oxidoreductase activity, acting on NAD(P)H, oxygen as acceptor"/>
    <property type="evidence" value="ECO:0007669"/>
    <property type="project" value="TreeGrafter"/>
</dbReference>
<protein>
    <submittedName>
        <fullName evidence="4">Short chain dehydrogenase</fullName>
    </submittedName>
</protein>
<dbReference type="GO" id="GO:0050085">
    <property type="term" value="F:mannitol 2-dehydrogenase (NADP+) activity"/>
    <property type="evidence" value="ECO:0007669"/>
    <property type="project" value="UniProtKB-ARBA"/>
</dbReference>
<dbReference type="InterPro" id="IPR036291">
    <property type="entry name" value="NAD(P)-bd_dom_sf"/>
</dbReference>